<feature type="non-terminal residue" evidence="1">
    <location>
        <position position="1"/>
    </location>
</feature>
<protein>
    <submittedName>
        <fullName evidence="1">Uncharacterized protein</fullName>
    </submittedName>
</protein>
<gene>
    <name evidence="1" type="ORF">CR513_34853</name>
</gene>
<dbReference type="Proteomes" id="UP000257109">
    <property type="component" value="Unassembled WGS sequence"/>
</dbReference>
<reference evidence="1" key="1">
    <citation type="submission" date="2018-05" db="EMBL/GenBank/DDBJ databases">
        <title>Draft genome of Mucuna pruriens seed.</title>
        <authorList>
            <person name="Nnadi N.E."/>
            <person name="Vos R."/>
            <person name="Hasami M.H."/>
            <person name="Devisetty U.K."/>
            <person name="Aguiy J.C."/>
        </authorList>
    </citation>
    <scope>NUCLEOTIDE SEQUENCE [LARGE SCALE GENOMIC DNA]</scope>
    <source>
        <strain evidence="1">JCA_2017</strain>
    </source>
</reference>
<evidence type="ECO:0000313" key="2">
    <source>
        <dbReference type="Proteomes" id="UP000257109"/>
    </source>
</evidence>
<proteinExistence type="predicted"/>
<evidence type="ECO:0000313" key="1">
    <source>
        <dbReference type="EMBL" id="RDX84146.1"/>
    </source>
</evidence>
<accession>A0A371G0Q2</accession>
<dbReference type="OrthoDB" id="1424208at2759"/>
<dbReference type="EMBL" id="QJKJ01007135">
    <property type="protein sequence ID" value="RDX84146.1"/>
    <property type="molecule type" value="Genomic_DNA"/>
</dbReference>
<organism evidence="1 2">
    <name type="scientific">Mucuna pruriens</name>
    <name type="common">Velvet bean</name>
    <name type="synonym">Dolichos pruriens</name>
    <dbReference type="NCBI Taxonomy" id="157652"/>
    <lineage>
        <taxon>Eukaryota</taxon>
        <taxon>Viridiplantae</taxon>
        <taxon>Streptophyta</taxon>
        <taxon>Embryophyta</taxon>
        <taxon>Tracheophyta</taxon>
        <taxon>Spermatophyta</taxon>
        <taxon>Magnoliopsida</taxon>
        <taxon>eudicotyledons</taxon>
        <taxon>Gunneridae</taxon>
        <taxon>Pentapetalae</taxon>
        <taxon>rosids</taxon>
        <taxon>fabids</taxon>
        <taxon>Fabales</taxon>
        <taxon>Fabaceae</taxon>
        <taxon>Papilionoideae</taxon>
        <taxon>50 kb inversion clade</taxon>
        <taxon>NPAAA clade</taxon>
        <taxon>indigoferoid/millettioid clade</taxon>
        <taxon>Phaseoleae</taxon>
        <taxon>Mucuna</taxon>
    </lineage>
</organism>
<comment type="caution">
    <text evidence="1">The sequence shown here is derived from an EMBL/GenBank/DDBJ whole genome shotgun (WGS) entry which is preliminary data.</text>
</comment>
<name>A0A371G0Q2_MUCPR</name>
<keyword evidence="2" id="KW-1185">Reference proteome</keyword>
<sequence>MRPSLRAKLTPLTKFARFLEIFMQLHINIPFMEAIAATPKYAKFLKEVISNKRKLGEFELMELNKECSTIELKMLPSSRN</sequence>
<dbReference type="AlphaFoldDB" id="A0A371G0Q2"/>